<dbReference type="AlphaFoldDB" id="A0A4D7QLL9"/>
<dbReference type="EMBL" id="CP039865">
    <property type="protein sequence ID" value="QCK86266.1"/>
    <property type="molecule type" value="Genomic_DNA"/>
</dbReference>
<evidence type="ECO:0000259" key="2">
    <source>
        <dbReference type="Pfam" id="PF07238"/>
    </source>
</evidence>
<dbReference type="OrthoDB" id="7888976at2"/>
<dbReference type="Gene3D" id="2.40.10.220">
    <property type="entry name" value="predicted glycosyltransferase like domains"/>
    <property type="match status" value="1"/>
</dbReference>
<dbReference type="RefSeq" id="WP_137099598.1">
    <property type="nucleotide sequence ID" value="NZ_CP039865.1"/>
</dbReference>
<reference evidence="3 4" key="1">
    <citation type="submission" date="2019-04" db="EMBL/GenBank/DDBJ databases">
        <title>Phreatobacter aquaticus sp. nov.</title>
        <authorList>
            <person name="Choi A."/>
            <person name="Baek K."/>
        </authorList>
    </citation>
    <scope>NUCLEOTIDE SEQUENCE [LARGE SCALE GENOMIC DNA]</scope>
    <source>
        <strain evidence="3 4">NMCR1094</strain>
    </source>
</reference>
<name>A0A4D7QLL9_9HYPH</name>
<evidence type="ECO:0000313" key="3">
    <source>
        <dbReference type="EMBL" id="QCK86266.1"/>
    </source>
</evidence>
<dbReference type="InterPro" id="IPR019285">
    <property type="entry name" value="DUF2336"/>
</dbReference>
<gene>
    <name evidence="3" type="ORF">E8L99_11130</name>
</gene>
<dbReference type="SUPFAM" id="SSF141371">
    <property type="entry name" value="PilZ domain-like"/>
    <property type="match status" value="1"/>
</dbReference>
<proteinExistence type="predicted"/>
<keyword evidence="4" id="KW-1185">Reference proteome</keyword>
<evidence type="ECO:0000313" key="4">
    <source>
        <dbReference type="Proteomes" id="UP000298588"/>
    </source>
</evidence>
<dbReference type="InterPro" id="IPR009875">
    <property type="entry name" value="PilZ_domain"/>
</dbReference>
<dbReference type="Proteomes" id="UP000298588">
    <property type="component" value="Chromosome"/>
</dbReference>
<feature type="compositionally biased region" description="Low complexity" evidence="1">
    <location>
        <begin position="1"/>
        <end position="13"/>
    </location>
</feature>
<sequence>MSKKSAAAAAASAPVPTGPGETSRDEIGQLLADAGRDRLAGKIRRLIDRFIADTETLSDTEADIFEQVIGRLIAIADPDVKEEIARWVAAEADAPAGIVEQLANDDWIEVARPILIHSECLDDEALLGIISRRGPSHLLAVARRSQLASTLTDALIVHGNEAVMRALSHNPGASFSDRAPELIKARRKVRLREHRKSVRKAVYYPAELKTDEGAMVAACTLVDVSRTGARLRMGSSDQVPRALRLVFTGRDGGVIRECERVWHDGKHIGVRFV</sequence>
<protein>
    <submittedName>
        <fullName evidence="3">DUF2336 domain-containing protein</fullName>
    </submittedName>
</protein>
<dbReference type="GO" id="GO:0035438">
    <property type="term" value="F:cyclic-di-GMP binding"/>
    <property type="evidence" value="ECO:0007669"/>
    <property type="project" value="InterPro"/>
</dbReference>
<dbReference type="KEGG" id="paqt:E8L99_11130"/>
<accession>A0A4D7QLL9</accession>
<evidence type="ECO:0000256" key="1">
    <source>
        <dbReference type="SAM" id="MobiDB-lite"/>
    </source>
</evidence>
<feature type="region of interest" description="Disordered" evidence="1">
    <location>
        <begin position="1"/>
        <end position="25"/>
    </location>
</feature>
<dbReference type="Pfam" id="PF07238">
    <property type="entry name" value="PilZ"/>
    <property type="match status" value="1"/>
</dbReference>
<organism evidence="3 4">
    <name type="scientific">Phreatobacter aquaticus</name>
    <dbReference type="NCBI Taxonomy" id="2570229"/>
    <lineage>
        <taxon>Bacteria</taxon>
        <taxon>Pseudomonadati</taxon>
        <taxon>Pseudomonadota</taxon>
        <taxon>Alphaproteobacteria</taxon>
        <taxon>Hyphomicrobiales</taxon>
        <taxon>Phreatobacteraceae</taxon>
        <taxon>Phreatobacter</taxon>
    </lineage>
</organism>
<dbReference type="Pfam" id="PF10098">
    <property type="entry name" value="DUF2336"/>
    <property type="match status" value="1"/>
</dbReference>
<feature type="domain" description="PilZ" evidence="2">
    <location>
        <begin position="194"/>
        <end position="272"/>
    </location>
</feature>